<dbReference type="EMBL" id="JACHIN010000033">
    <property type="protein sequence ID" value="MBB5085212.1"/>
    <property type="molecule type" value="Genomic_DNA"/>
</dbReference>
<proteinExistence type="predicted"/>
<accession>A0A7W8ENL7</accession>
<dbReference type="Proteomes" id="UP000568380">
    <property type="component" value="Unassembled WGS sequence"/>
</dbReference>
<evidence type="ECO:0000313" key="1">
    <source>
        <dbReference type="EMBL" id="MBB5085212.1"/>
    </source>
</evidence>
<sequence length="51" mass="5924">MRELSTAIDHLAIEDPSEIPRAQLAEQLIELHWQMARLQAQIARRTAVRVF</sequence>
<dbReference type="AlphaFoldDB" id="A0A7W8ENL7"/>
<comment type="caution">
    <text evidence="1">The sequence shown here is derived from an EMBL/GenBank/DDBJ whole genome shotgun (WGS) entry which is preliminary data.</text>
</comment>
<reference evidence="1 2" key="1">
    <citation type="submission" date="2020-08" db="EMBL/GenBank/DDBJ databases">
        <title>Genomic Encyclopedia of Type Strains, Phase IV (KMG-IV): sequencing the most valuable type-strain genomes for metagenomic binning, comparative biology and taxonomic classification.</title>
        <authorList>
            <person name="Goeker M."/>
        </authorList>
    </citation>
    <scope>NUCLEOTIDE SEQUENCE [LARGE SCALE GENOMIC DNA]</scope>
    <source>
        <strain evidence="1 2">DSM 45385</strain>
    </source>
</reference>
<organism evidence="1 2">
    <name type="scientific">Nonomuraea endophytica</name>
    <dbReference type="NCBI Taxonomy" id="714136"/>
    <lineage>
        <taxon>Bacteria</taxon>
        <taxon>Bacillati</taxon>
        <taxon>Actinomycetota</taxon>
        <taxon>Actinomycetes</taxon>
        <taxon>Streptosporangiales</taxon>
        <taxon>Streptosporangiaceae</taxon>
        <taxon>Nonomuraea</taxon>
    </lineage>
</organism>
<name>A0A7W8ENL7_9ACTN</name>
<gene>
    <name evidence="1" type="ORF">HNR40_010726</name>
</gene>
<evidence type="ECO:0000313" key="2">
    <source>
        <dbReference type="Proteomes" id="UP000568380"/>
    </source>
</evidence>
<protein>
    <submittedName>
        <fullName evidence="1">Uncharacterized protein</fullName>
    </submittedName>
</protein>
<keyword evidence="2" id="KW-1185">Reference proteome</keyword>
<dbReference type="RefSeq" id="WP_184976468.1">
    <property type="nucleotide sequence ID" value="NZ_JACHIN010000033.1"/>
</dbReference>